<keyword evidence="3" id="KW-0378">Hydrolase</keyword>
<feature type="active site" description="Nucleophile" evidence="8">
    <location>
        <position position="158"/>
    </location>
</feature>
<evidence type="ECO:0000256" key="8">
    <source>
        <dbReference type="PIRSR" id="PIRSR608264-1"/>
    </source>
</evidence>
<dbReference type="Proteomes" id="UP000025061">
    <property type="component" value="Unassembled WGS sequence"/>
</dbReference>
<evidence type="ECO:0000256" key="4">
    <source>
        <dbReference type="ARBA" id="ARBA00023295"/>
    </source>
</evidence>
<keyword evidence="11" id="KW-1185">Reference proteome</keyword>
<sequence>MRLGAVLGITAIGILGAVIFAGPVSSSEQEIGAPLPVSEVPQYEHPPQIAPDAEAGASFLQHFSKDHDPTRWHKSNLSYPGAHPAWLSRQIHFFDDRVELELRRMRVGDKTLAGAEYQRRGFYSFGRFEVVMTPAPGSGTVSSLFTHTHAQFGDPHDEIDIEFLGKDLRMFAANYFTDGAPHDTIPVRLPFDASEEIHLYAFEWEPDEIRWFVNDELVHTATAKDHPIPQSPSRIIISLWSGSPAQYDWHGKPTFEDGTRAAFYCVSFQKTGDTTPQCSDTFDPVAANAAKTAN</sequence>
<dbReference type="CDD" id="cd02175">
    <property type="entry name" value="GH16_lichenase"/>
    <property type="match status" value="1"/>
</dbReference>
<evidence type="ECO:0000256" key="2">
    <source>
        <dbReference type="ARBA" id="ARBA00014569"/>
    </source>
</evidence>
<dbReference type="PRINTS" id="PR00737">
    <property type="entry name" value="GLHYDRLASE16"/>
</dbReference>
<reference evidence="10 11" key="1">
    <citation type="submission" date="2013-04" db="EMBL/GenBank/DDBJ databases">
        <title>Hyphomonas hirschiana VP5 Genome Sequencing.</title>
        <authorList>
            <person name="Lai Q."/>
            <person name="Shao Z."/>
        </authorList>
    </citation>
    <scope>NUCLEOTIDE SEQUENCE [LARGE SCALE GENOMIC DNA]</scope>
    <source>
        <strain evidence="10 11">VP5</strain>
    </source>
</reference>
<organism evidence="10 11">
    <name type="scientific">Hyphomonas hirschiana VP5</name>
    <dbReference type="NCBI Taxonomy" id="1280951"/>
    <lineage>
        <taxon>Bacteria</taxon>
        <taxon>Pseudomonadati</taxon>
        <taxon>Pseudomonadota</taxon>
        <taxon>Alphaproteobacteria</taxon>
        <taxon>Hyphomonadales</taxon>
        <taxon>Hyphomonadaceae</taxon>
        <taxon>Hyphomonas</taxon>
    </lineage>
</organism>
<dbReference type="Gene3D" id="2.60.120.200">
    <property type="match status" value="1"/>
</dbReference>
<dbReference type="GO" id="GO:0004553">
    <property type="term" value="F:hydrolase activity, hydrolyzing O-glycosyl compounds"/>
    <property type="evidence" value="ECO:0007669"/>
    <property type="project" value="InterPro"/>
</dbReference>
<protein>
    <recommendedName>
        <fullName evidence="2">Beta-glucanase</fullName>
    </recommendedName>
    <alternativeName>
        <fullName evidence="7">1,3-1,4-beta-D-glucan 4-glucanohydrolase</fullName>
    </alternativeName>
    <alternativeName>
        <fullName evidence="6">Endo-beta-1,3-1,4 glucanase</fullName>
    </alternativeName>
    <alternativeName>
        <fullName evidence="5">Lichenase</fullName>
    </alternativeName>
</protein>
<comment type="caution">
    <text evidence="10">The sequence shown here is derived from an EMBL/GenBank/DDBJ whole genome shotgun (WGS) entry which is preliminary data.</text>
</comment>
<dbReference type="InterPro" id="IPR000757">
    <property type="entry name" value="Beta-glucanase-like"/>
</dbReference>
<name>A0A059FLE2_9PROT</name>
<proteinExistence type="inferred from homology"/>
<evidence type="ECO:0000256" key="7">
    <source>
        <dbReference type="ARBA" id="ARBA00031665"/>
    </source>
</evidence>
<dbReference type="AlphaFoldDB" id="A0A059FLE2"/>
<dbReference type="Pfam" id="PF00722">
    <property type="entry name" value="Glyco_hydro_16"/>
    <property type="match status" value="1"/>
</dbReference>
<evidence type="ECO:0000313" key="10">
    <source>
        <dbReference type="EMBL" id="KCZ91465.1"/>
    </source>
</evidence>
<dbReference type="PROSITE" id="PS51762">
    <property type="entry name" value="GH16_2"/>
    <property type="match status" value="1"/>
</dbReference>
<feature type="active site" description="Proton donor" evidence="8">
    <location>
        <position position="162"/>
    </location>
</feature>
<dbReference type="EMBL" id="ARYI01000011">
    <property type="protein sequence ID" value="KCZ91465.1"/>
    <property type="molecule type" value="Genomic_DNA"/>
</dbReference>
<gene>
    <name evidence="10" type="ORF">HHI_12774</name>
</gene>
<dbReference type="PANTHER" id="PTHR31062">
    <property type="entry name" value="XYLOGLUCAN ENDOTRANSGLUCOSYLASE/HYDROLASE PROTEIN 8-RELATED"/>
    <property type="match status" value="1"/>
</dbReference>
<comment type="similarity">
    <text evidence="1">Belongs to the glycosyl hydrolase 16 family.</text>
</comment>
<dbReference type="InterPro" id="IPR008264">
    <property type="entry name" value="Beta_glucanase"/>
</dbReference>
<accession>A0A059FLE2</accession>
<dbReference type="PATRIC" id="fig|1280951.3.peg.2574"/>
<evidence type="ECO:0000256" key="6">
    <source>
        <dbReference type="ARBA" id="ARBA00029771"/>
    </source>
</evidence>
<evidence type="ECO:0000256" key="1">
    <source>
        <dbReference type="ARBA" id="ARBA00006865"/>
    </source>
</evidence>
<evidence type="ECO:0000256" key="5">
    <source>
        <dbReference type="ARBA" id="ARBA00029722"/>
    </source>
</evidence>
<dbReference type="SUPFAM" id="SSF49899">
    <property type="entry name" value="Concanavalin A-like lectins/glucanases"/>
    <property type="match status" value="1"/>
</dbReference>
<dbReference type="InterPro" id="IPR013320">
    <property type="entry name" value="ConA-like_dom_sf"/>
</dbReference>
<dbReference type="GO" id="GO:0005975">
    <property type="term" value="P:carbohydrate metabolic process"/>
    <property type="evidence" value="ECO:0007669"/>
    <property type="project" value="InterPro"/>
</dbReference>
<evidence type="ECO:0000313" key="11">
    <source>
        <dbReference type="Proteomes" id="UP000025061"/>
    </source>
</evidence>
<evidence type="ECO:0000256" key="3">
    <source>
        <dbReference type="ARBA" id="ARBA00022801"/>
    </source>
</evidence>
<dbReference type="InterPro" id="IPR044791">
    <property type="entry name" value="Beta-glucanase/XTH"/>
</dbReference>
<dbReference type="RefSeq" id="WP_011647637.1">
    <property type="nucleotide sequence ID" value="NZ_ARYI01000011.1"/>
</dbReference>
<feature type="domain" description="GH16" evidence="9">
    <location>
        <begin position="28"/>
        <end position="258"/>
    </location>
</feature>
<evidence type="ECO:0000259" key="9">
    <source>
        <dbReference type="PROSITE" id="PS51762"/>
    </source>
</evidence>
<keyword evidence="4" id="KW-0326">Glycosidase</keyword>